<dbReference type="InterPro" id="IPR011057">
    <property type="entry name" value="Mss4-like_sf"/>
</dbReference>
<evidence type="ECO:0000256" key="4">
    <source>
        <dbReference type="ARBA" id="ARBA00023239"/>
    </source>
</evidence>
<reference evidence="6" key="1">
    <citation type="journal article" date="2021" name="Front. Microbiol.">
        <title>Comprehensive Comparative Genomics and Phenotyping of Methylobacterium Species.</title>
        <authorList>
            <person name="Alessa O."/>
            <person name="Ogura Y."/>
            <person name="Fujitani Y."/>
            <person name="Takami H."/>
            <person name="Hayashi T."/>
            <person name="Sahin N."/>
            <person name="Tani A."/>
        </authorList>
    </citation>
    <scope>NUCLEOTIDE SEQUENCE</scope>
    <source>
        <strain evidence="6">LMG 23639</strain>
    </source>
</reference>
<sequence>MDDEGSMTGGCLCGALRYRISGAPKRAVNCHCSMCRRHSGAAFLSYVAVERTAFEFQSGHPTPFRSSDGAIRSHCGACGSPLTFVFDADPGSVWVTVGSLDQPHDVPPTEDWFVADKIGWVLRDGTLKAWPASPPE</sequence>
<dbReference type="InterPro" id="IPR006913">
    <property type="entry name" value="CENP-V/GFA"/>
</dbReference>
<comment type="similarity">
    <text evidence="1">Belongs to the Gfa family.</text>
</comment>
<keyword evidence="2" id="KW-0479">Metal-binding</keyword>
<dbReference type="PROSITE" id="PS51891">
    <property type="entry name" value="CENP_V_GFA"/>
    <property type="match status" value="1"/>
</dbReference>
<protein>
    <recommendedName>
        <fullName evidence="5">CENP-V/GFA domain-containing protein</fullName>
    </recommendedName>
</protein>
<dbReference type="Proteomes" id="UP001055102">
    <property type="component" value="Unassembled WGS sequence"/>
</dbReference>
<keyword evidence="7" id="KW-1185">Reference proteome</keyword>
<keyword evidence="3" id="KW-0862">Zinc</keyword>
<dbReference type="EMBL" id="BPQR01000067">
    <property type="protein sequence ID" value="GJE08228.1"/>
    <property type="molecule type" value="Genomic_DNA"/>
</dbReference>
<dbReference type="SUPFAM" id="SSF51316">
    <property type="entry name" value="Mss4-like"/>
    <property type="match status" value="1"/>
</dbReference>
<reference evidence="6" key="2">
    <citation type="submission" date="2021-08" db="EMBL/GenBank/DDBJ databases">
        <authorList>
            <person name="Tani A."/>
            <person name="Ola A."/>
            <person name="Ogura Y."/>
            <person name="Katsura K."/>
            <person name="Hayashi T."/>
        </authorList>
    </citation>
    <scope>NUCLEOTIDE SEQUENCE</scope>
    <source>
        <strain evidence="6">LMG 23639</strain>
    </source>
</reference>
<organism evidence="6 7">
    <name type="scientific">Methylobacterium jeotgali</name>
    <dbReference type="NCBI Taxonomy" id="381630"/>
    <lineage>
        <taxon>Bacteria</taxon>
        <taxon>Pseudomonadati</taxon>
        <taxon>Pseudomonadota</taxon>
        <taxon>Alphaproteobacteria</taxon>
        <taxon>Hyphomicrobiales</taxon>
        <taxon>Methylobacteriaceae</taxon>
        <taxon>Methylobacterium</taxon>
    </lineage>
</organism>
<evidence type="ECO:0000256" key="1">
    <source>
        <dbReference type="ARBA" id="ARBA00005495"/>
    </source>
</evidence>
<feature type="domain" description="CENP-V/GFA" evidence="5">
    <location>
        <begin position="7"/>
        <end position="110"/>
    </location>
</feature>
<evidence type="ECO:0000256" key="2">
    <source>
        <dbReference type="ARBA" id="ARBA00022723"/>
    </source>
</evidence>
<dbReference type="RefSeq" id="WP_238277782.1">
    <property type="nucleotide sequence ID" value="NZ_BPQR01000067.1"/>
</dbReference>
<accession>A0ABQ4T231</accession>
<evidence type="ECO:0000313" key="6">
    <source>
        <dbReference type="EMBL" id="GJE08228.1"/>
    </source>
</evidence>
<evidence type="ECO:0000259" key="5">
    <source>
        <dbReference type="PROSITE" id="PS51891"/>
    </source>
</evidence>
<comment type="caution">
    <text evidence="6">The sequence shown here is derived from an EMBL/GenBank/DDBJ whole genome shotgun (WGS) entry which is preliminary data.</text>
</comment>
<dbReference type="PANTHER" id="PTHR33337">
    <property type="entry name" value="GFA DOMAIN-CONTAINING PROTEIN"/>
    <property type="match status" value="1"/>
</dbReference>
<dbReference type="Pfam" id="PF04828">
    <property type="entry name" value="GFA"/>
    <property type="match status" value="1"/>
</dbReference>
<dbReference type="PANTHER" id="PTHR33337:SF40">
    <property type="entry name" value="CENP-V_GFA DOMAIN-CONTAINING PROTEIN-RELATED"/>
    <property type="match status" value="1"/>
</dbReference>
<dbReference type="Gene3D" id="3.90.1590.10">
    <property type="entry name" value="glutathione-dependent formaldehyde- activating enzyme (gfa)"/>
    <property type="match status" value="1"/>
</dbReference>
<keyword evidence="4" id="KW-0456">Lyase</keyword>
<proteinExistence type="inferred from homology"/>
<evidence type="ECO:0000256" key="3">
    <source>
        <dbReference type="ARBA" id="ARBA00022833"/>
    </source>
</evidence>
<gene>
    <name evidence="6" type="ORF">AOPFMNJM_3564</name>
</gene>
<evidence type="ECO:0000313" key="7">
    <source>
        <dbReference type="Proteomes" id="UP001055102"/>
    </source>
</evidence>
<name>A0ABQ4T231_9HYPH</name>